<evidence type="ECO:0000256" key="4">
    <source>
        <dbReference type="ARBA" id="ARBA00022989"/>
    </source>
</evidence>
<dbReference type="RefSeq" id="WP_329510398.1">
    <property type="nucleotide sequence ID" value="NZ_BAAAYZ010000271.1"/>
</dbReference>
<keyword evidence="5 7" id="KW-0443">Lipid metabolism</keyword>
<keyword evidence="2" id="KW-0813">Transport</keyword>
<evidence type="ECO:0000256" key="7">
    <source>
        <dbReference type="PROSITE-ProRule" id="PRU01161"/>
    </source>
</evidence>
<comment type="caution">
    <text evidence="11">The sequence shown here is derived from an EMBL/GenBank/DDBJ whole genome shotgun (WGS) entry which is preliminary data.</text>
</comment>
<name>A0ABU7FPY1_9ACTN</name>
<evidence type="ECO:0000256" key="6">
    <source>
        <dbReference type="ARBA" id="ARBA00023136"/>
    </source>
</evidence>
<keyword evidence="3 9" id="KW-0812">Transmembrane</keyword>
<keyword evidence="12" id="KW-1185">Reference proteome</keyword>
<dbReference type="PROSITE" id="PS00221">
    <property type="entry name" value="MIP"/>
    <property type="match status" value="1"/>
</dbReference>
<evidence type="ECO:0000313" key="12">
    <source>
        <dbReference type="Proteomes" id="UP001333996"/>
    </source>
</evidence>
<dbReference type="InterPro" id="IPR023271">
    <property type="entry name" value="Aquaporin-like"/>
</dbReference>
<dbReference type="InterPro" id="IPR016035">
    <property type="entry name" value="Acyl_Trfase/lysoPLipase"/>
</dbReference>
<feature type="transmembrane region" description="Helical" evidence="9">
    <location>
        <begin position="329"/>
        <end position="350"/>
    </location>
</feature>
<dbReference type="InterPro" id="IPR000425">
    <property type="entry name" value="MIP"/>
</dbReference>
<evidence type="ECO:0000256" key="2">
    <source>
        <dbReference type="ARBA" id="ARBA00022448"/>
    </source>
</evidence>
<feature type="transmembrane region" description="Helical" evidence="9">
    <location>
        <begin position="492"/>
        <end position="513"/>
    </location>
</feature>
<sequence length="581" mass="59943">MSTALVLGGGGVTGIAWELGVLQALQEAGVDLAGADLVVGTSAGSVVAVQATSGIGLDHLLADQLAPAGTSQEVKADFDPQGTAAAFTRLIEGARDEREIRARIGAMALAAPTVSEAERMRTIQARLPVDTWPARRLLITAVDAQTGDLAVWDGTSGVPLASAVAASCAVPGIWPPASVARRRYVDGSVRSATNADLALGHDVVVVLAPDTGPGLNPASEGLAGEVPLLRAHSQVQVITPDDAALDAIGPNPLDPARRPASARQGRRQGRALTSTVRKIWPTAAARYPHAMTGRRLSPCPCGRPATYRRKVLREEATGSAAAPSDRRPLYGLVDAAWEFVLTSVLLYSVVTAARWLTSPDSPLAVNSTRAATAIVGVVVGIVLVVLITSAPGRCSGAHMNPAISVALWLMGAFPGRYVPAYAAAQLAGSVAGTALGRLCWGPVVSRPSLRYAAVHPSPVWGTTALVVAEAGCLTLVVVMVGFFLARPAISRMLPYAVGTVTALIITVLGQLSGGSANPARQLGPALLSGGTQLLWVYLVAPLIGASLGAAVHCLFQRRLGTPAPCTYRLCGSDDALRNRAR</sequence>
<keyword evidence="6 9" id="KW-0472">Membrane</keyword>
<dbReference type="SUPFAM" id="SSF81338">
    <property type="entry name" value="Aquaporin-like"/>
    <property type="match status" value="1"/>
</dbReference>
<feature type="transmembrane region" description="Helical" evidence="9">
    <location>
        <begin position="533"/>
        <end position="555"/>
    </location>
</feature>
<evidence type="ECO:0000256" key="9">
    <source>
        <dbReference type="SAM" id="Phobius"/>
    </source>
</evidence>
<evidence type="ECO:0000256" key="3">
    <source>
        <dbReference type="ARBA" id="ARBA00022692"/>
    </source>
</evidence>
<dbReference type="SUPFAM" id="SSF52151">
    <property type="entry name" value="FabD/lysophospholipase-like"/>
    <property type="match status" value="1"/>
</dbReference>
<accession>A0ABU7FPY1</accession>
<dbReference type="Pfam" id="PF01734">
    <property type="entry name" value="Patatin"/>
    <property type="match status" value="1"/>
</dbReference>
<feature type="active site" description="Nucleophile" evidence="7">
    <location>
        <position position="42"/>
    </location>
</feature>
<dbReference type="EMBL" id="JAYWVC010000133">
    <property type="protein sequence ID" value="MED7825994.1"/>
    <property type="molecule type" value="Genomic_DNA"/>
</dbReference>
<organism evidence="11 12">
    <name type="scientific">Streptomyces chiangmaiensis</name>
    <dbReference type="NCBI Taxonomy" id="766497"/>
    <lineage>
        <taxon>Bacteria</taxon>
        <taxon>Bacillati</taxon>
        <taxon>Actinomycetota</taxon>
        <taxon>Actinomycetes</taxon>
        <taxon>Kitasatosporales</taxon>
        <taxon>Streptomycetaceae</taxon>
        <taxon>Streptomyces</taxon>
    </lineage>
</organism>
<keyword evidence="7" id="KW-0378">Hydrolase</keyword>
<evidence type="ECO:0000313" key="11">
    <source>
        <dbReference type="EMBL" id="MED7825994.1"/>
    </source>
</evidence>
<dbReference type="PRINTS" id="PR00783">
    <property type="entry name" value="MINTRINSICP"/>
</dbReference>
<dbReference type="InterPro" id="IPR034294">
    <property type="entry name" value="Aquaporin_transptr"/>
</dbReference>
<proteinExistence type="predicted"/>
<dbReference type="PROSITE" id="PS51635">
    <property type="entry name" value="PNPLA"/>
    <property type="match status" value="1"/>
</dbReference>
<keyword evidence="4 9" id="KW-1133">Transmembrane helix</keyword>
<evidence type="ECO:0000259" key="10">
    <source>
        <dbReference type="PROSITE" id="PS51635"/>
    </source>
</evidence>
<feature type="domain" description="PNPLA" evidence="10">
    <location>
        <begin position="6"/>
        <end position="200"/>
    </location>
</feature>
<dbReference type="PANTHER" id="PTHR45724">
    <property type="entry name" value="AQUAPORIN NIP2-1"/>
    <property type="match status" value="1"/>
</dbReference>
<feature type="transmembrane region" description="Helical" evidence="9">
    <location>
        <begin position="370"/>
        <end position="390"/>
    </location>
</feature>
<feature type="transmembrane region" description="Helical" evidence="9">
    <location>
        <begin position="459"/>
        <end position="485"/>
    </location>
</feature>
<dbReference type="Gene3D" id="3.40.1090.10">
    <property type="entry name" value="Cytosolic phospholipase A2 catalytic domain"/>
    <property type="match status" value="2"/>
</dbReference>
<dbReference type="PANTHER" id="PTHR45724:SF13">
    <property type="entry name" value="AQUAPORIN NIP1-1-RELATED"/>
    <property type="match status" value="1"/>
</dbReference>
<feature type="region of interest" description="Disordered" evidence="8">
    <location>
        <begin position="244"/>
        <end position="273"/>
    </location>
</feature>
<reference evidence="11" key="1">
    <citation type="submission" date="2024-01" db="EMBL/GenBank/DDBJ databases">
        <title>First draft genome sequence data of TA4-1, the type strain of Gram-positive actinobacterium Streptomyces chiangmaiensis.</title>
        <authorList>
            <person name="Yasawong M."/>
            <person name="Nantapong N."/>
        </authorList>
    </citation>
    <scope>NUCLEOTIDE SEQUENCE</scope>
    <source>
        <strain evidence="11">TA4-1</strain>
    </source>
</reference>
<evidence type="ECO:0000256" key="8">
    <source>
        <dbReference type="SAM" id="MobiDB-lite"/>
    </source>
</evidence>
<dbReference type="Gene3D" id="1.20.1080.10">
    <property type="entry name" value="Glycerol uptake facilitator protein"/>
    <property type="match status" value="1"/>
</dbReference>
<dbReference type="InterPro" id="IPR002641">
    <property type="entry name" value="PNPLA_dom"/>
</dbReference>
<feature type="active site" description="Proton acceptor" evidence="7">
    <location>
        <position position="186"/>
    </location>
</feature>
<dbReference type="Pfam" id="PF00230">
    <property type="entry name" value="MIP"/>
    <property type="match status" value="1"/>
</dbReference>
<dbReference type="InterPro" id="IPR022357">
    <property type="entry name" value="MIP_CS"/>
</dbReference>
<dbReference type="Proteomes" id="UP001333996">
    <property type="component" value="Unassembled WGS sequence"/>
</dbReference>
<protein>
    <submittedName>
        <fullName evidence="11">Aquaporin</fullName>
    </submittedName>
</protein>
<gene>
    <name evidence="11" type="ORF">VXC91_29495</name>
</gene>
<comment type="caution">
    <text evidence="7">Lacks conserved residue(s) required for the propagation of feature annotation.</text>
</comment>
<evidence type="ECO:0000256" key="5">
    <source>
        <dbReference type="ARBA" id="ARBA00023098"/>
    </source>
</evidence>
<comment type="subcellular location">
    <subcellularLocation>
        <location evidence="1">Membrane</location>
        <topology evidence="1">Multi-pass membrane protein</topology>
    </subcellularLocation>
</comment>
<keyword evidence="7" id="KW-0442">Lipid degradation</keyword>
<evidence type="ECO:0000256" key="1">
    <source>
        <dbReference type="ARBA" id="ARBA00004141"/>
    </source>
</evidence>
<feature type="short sequence motif" description="GXSXG" evidence="7">
    <location>
        <begin position="40"/>
        <end position="44"/>
    </location>
</feature>